<name>A0A2K8YTG9_9BACT</name>
<evidence type="ECO:0000313" key="2">
    <source>
        <dbReference type="Proteomes" id="UP000232883"/>
    </source>
</evidence>
<organism evidence="1 2">
    <name type="scientific">Spirosoma pollinicola</name>
    <dbReference type="NCBI Taxonomy" id="2057025"/>
    <lineage>
        <taxon>Bacteria</taxon>
        <taxon>Pseudomonadati</taxon>
        <taxon>Bacteroidota</taxon>
        <taxon>Cytophagia</taxon>
        <taxon>Cytophagales</taxon>
        <taxon>Cytophagaceae</taxon>
        <taxon>Spirosoma</taxon>
    </lineage>
</organism>
<keyword evidence="2" id="KW-1185">Reference proteome</keyword>
<dbReference type="RefSeq" id="WP_100986355.1">
    <property type="nucleotide sequence ID" value="NZ_CP025096.1"/>
</dbReference>
<dbReference type="Proteomes" id="UP000232883">
    <property type="component" value="Chromosome"/>
</dbReference>
<dbReference type="AlphaFoldDB" id="A0A2K8YTG9"/>
<dbReference type="KEGG" id="spir:CWM47_03340"/>
<dbReference type="OrthoDB" id="1273681at2"/>
<accession>A0A2K8YTG9</accession>
<gene>
    <name evidence="1" type="ORF">CWM47_03340</name>
</gene>
<proteinExistence type="predicted"/>
<evidence type="ECO:0000313" key="1">
    <source>
        <dbReference type="EMBL" id="AUD00932.1"/>
    </source>
</evidence>
<dbReference type="EMBL" id="CP025096">
    <property type="protein sequence ID" value="AUD00932.1"/>
    <property type="molecule type" value="Genomic_DNA"/>
</dbReference>
<sequence>MQSFDERVAEKQELDVLIERGMRFSVPKRSLLRYIGKPDRSFLLQQPYLGTLDRLSAEFIHLDLSEERLAADWLSETKHLTRAHVTRCARIVAMAILNSQWRIRLCTGLLSRYLLWHLTPQTLLRLVLVINSLSNIGDFINSIRLMSAKERTTMPVRIETPAKPRA</sequence>
<protein>
    <submittedName>
        <fullName evidence="1">Uncharacterized protein</fullName>
    </submittedName>
</protein>
<reference evidence="1 2" key="1">
    <citation type="submission" date="2017-11" db="EMBL/GenBank/DDBJ databases">
        <title>Taxonomic description and genome sequences of Spirosoma HA7 sp. nov., isolated from pollen microhabitat of Corylus avellana.</title>
        <authorList>
            <person name="Ambika Manirajan B."/>
            <person name="Suarez C."/>
            <person name="Ratering S."/>
            <person name="Geissler-Plaum R."/>
            <person name="Cardinale M."/>
            <person name="Sylvia S."/>
        </authorList>
    </citation>
    <scope>NUCLEOTIDE SEQUENCE [LARGE SCALE GENOMIC DNA]</scope>
    <source>
        <strain evidence="1 2">HA7</strain>
    </source>
</reference>